<keyword evidence="1" id="KW-0472">Membrane</keyword>
<gene>
    <name evidence="2" type="ORF">G4B88_020212</name>
</gene>
<dbReference type="EMBL" id="JAATIQ010000082">
    <property type="protein sequence ID" value="KAF4386392.1"/>
    <property type="molecule type" value="Genomic_DNA"/>
</dbReference>
<evidence type="ECO:0000313" key="2">
    <source>
        <dbReference type="EMBL" id="KAF4386392.1"/>
    </source>
</evidence>
<reference evidence="2 3" key="1">
    <citation type="journal article" date="2020" name="bioRxiv">
        <title>Sequence and annotation of 42 cannabis genomes reveals extensive copy number variation in cannabinoid synthesis and pathogen resistance genes.</title>
        <authorList>
            <person name="Mckernan K.J."/>
            <person name="Helbert Y."/>
            <person name="Kane L.T."/>
            <person name="Ebling H."/>
            <person name="Zhang L."/>
            <person name="Liu B."/>
            <person name="Eaton Z."/>
            <person name="Mclaughlin S."/>
            <person name="Kingan S."/>
            <person name="Baybayan P."/>
            <person name="Concepcion G."/>
            <person name="Jordan M."/>
            <person name="Riva A."/>
            <person name="Barbazuk W."/>
            <person name="Harkins T."/>
        </authorList>
    </citation>
    <scope>NUCLEOTIDE SEQUENCE [LARGE SCALE GENOMIC DNA]</scope>
    <source>
        <strain evidence="3">cv. Jamaican Lion 4</strain>
        <tissue evidence="2">Leaf</tissue>
    </source>
</reference>
<organism evidence="2 3">
    <name type="scientific">Cannabis sativa</name>
    <name type="common">Hemp</name>
    <name type="synonym">Marijuana</name>
    <dbReference type="NCBI Taxonomy" id="3483"/>
    <lineage>
        <taxon>Eukaryota</taxon>
        <taxon>Viridiplantae</taxon>
        <taxon>Streptophyta</taxon>
        <taxon>Embryophyta</taxon>
        <taxon>Tracheophyta</taxon>
        <taxon>Spermatophyta</taxon>
        <taxon>Magnoliopsida</taxon>
        <taxon>eudicotyledons</taxon>
        <taxon>Gunneridae</taxon>
        <taxon>Pentapetalae</taxon>
        <taxon>rosids</taxon>
        <taxon>fabids</taxon>
        <taxon>Rosales</taxon>
        <taxon>Cannabaceae</taxon>
        <taxon>Cannabis</taxon>
    </lineage>
</organism>
<proteinExistence type="predicted"/>
<sequence>MLSISHILRDIAIRKSDDESLGMMDGKYMLVVHPKMKPSTTQPLPPNGEPFIGCITMAKLLSSTFITMLLLILLILMSLPSSDPFIPTKIISVFKAFLRTSCNVVIRSMGSPGATTGAGVSTGTGAAPSSL</sequence>
<dbReference type="Proteomes" id="UP000583929">
    <property type="component" value="Unassembled WGS sequence"/>
</dbReference>
<evidence type="ECO:0000313" key="3">
    <source>
        <dbReference type="Proteomes" id="UP000583929"/>
    </source>
</evidence>
<protein>
    <submittedName>
        <fullName evidence="2">Uncharacterized protein</fullName>
    </submittedName>
</protein>
<feature type="transmembrane region" description="Helical" evidence="1">
    <location>
        <begin position="60"/>
        <end position="79"/>
    </location>
</feature>
<accession>A0A7J6GTW2</accession>
<keyword evidence="3" id="KW-1185">Reference proteome</keyword>
<evidence type="ECO:0000256" key="1">
    <source>
        <dbReference type="SAM" id="Phobius"/>
    </source>
</evidence>
<keyword evidence="1" id="KW-0812">Transmembrane</keyword>
<name>A0A7J6GTW2_CANSA</name>
<dbReference type="AlphaFoldDB" id="A0A7J6GTW2"/>
<keyword evidence="1" id="KW-1133">Transmembrane helix</keyword>
<comment type="caution">
    <text evidence="2">The sequence shown here is derived from an EMBL/GenBank/DDBJ whole genome shotgun (WGS) entry which is preliminary data.</text>
</comment>